<dbReference type="InterPro" id="IPR033708">
    <property type="entry name" value="Anticodon_Ile_BEm"/>
</dbReference>
<evidence type="ECO:0000256" key="10">
    <source>
        <dbReference type="ARBA" id="ARBA00048359"/>
    </source>
</evidence>
<dbReference type="Pfam" id="PF08264">
    <property type="entry name" value="Anticodon_1"/>
    <property type="match status" value="1"/>
</dbReference>
<feature type="binding site" evidence="11">
    <location>
        <position position="889"/>
    </location>
    <ligand>
        <name>Zn(2+)</name>
        <dbReference type="ChEBI" id="CHEBI:29105"/>
    </ligand>
</feature>
<evidence type="ECO:0000313" key="14">
    <source>
        <dbReference type="EMBL" id="AXH11613.1"/>
    </source>
</evidence>
<dbReference type="HAMAP" id="MF_02002">
    <property type="entry name" value="Ile_tRNA_synth_type1"/>
    <property type="match status" value="1"/>
</dbReference>
<comment type="function">
    <text evidence="9 11">Catalyzes the attachment of isoleucine to tRNA(Ile). As IleRS can inadvertently accommodate and process structurally similar amino acids such as valine, to avoid such errors it has two additional distinct tRNA(Ile)-dependent editing activities. One activity is designated as 'pretransfer' editing and involves the hydrolysis of activated Val-AMP. The other activity is designated 'posttransfer' editing and involves deacylation of mischarged Val-tRNA(Ile).</text>
</comment>
<dbReference type="InterPro" id="IPR050081">
    <property type="entry name" value="Ile-tRNA_ligase"/>
</dbReference>
<keyword evidence="11" id="KW-0479">Metal-binding</keyword>
<dbReference type="Proteomes" id="UP000289193">
    <property type="component" value="Unassembled WGS sequence"/>
</dbReference>
<comment type="subunit">
    <text evidence="11">Monomer.</text>
</comment>
<dbReference type="Proteomes" id="UP000253850">
    <property type="component" value="Chromosome"/>
</dbReference>
<feature type="binding site" evidence="11">
    <location>
        <position position="886"/>
    </location>
    <ligand>
        <name>Zn(2+)</name>
        <dbReference type="ChEBI" id="CHEBI:29105"/>
    </ligand>
</feature>
<evidence type="ECO:0000256" key="7">
    <source>
        <dbReference type="ARBA" id="ARBA00022917"/>
    </source>
</evidence>
<feature type="short sequence motif" description="'KMSKS' region" evidence="11">
    <location>
        <begin position="600"/>
        <end position="604"/>
    </location>
</feature>
<evidence type="ECO:0000313" key="17">
    <source>
        <dbReference type="Proteomes" id="UP000289193"/>
    </source>
</evidence>
<feature type="binding site" evidence="11">
    <location>
        <position position="603"/>
    </location>
    <ligand>
        <name>ATP</name>
        <dbReference type="ChEBI" id="CHEBI:30616"/>
    </ligand>
</feature>
<dbReference type="CDD" id="cd00818">
    <property type="entry name" value="IleRS_core"/>
    <property type="match status" value="1"/>
</dbReference>
<evidence type="ECO:0000256" key="4">
    <source>
        <dbReference type="ARBA" id="ARBA00022741"/>
    </source>
</evidence>
<keyword evidence="2 11" id="KW-0963">Cytoplasm</keyword>
<dbReference type="GO" id="GO:0006428">
    <property type="term" value="P:isoleucyl-tRNA aminoacylation"/>
    <property type="evidence" value="ECO:0007669"/>
    <property type="project" value="UniProtKB-UniRule"/>
</dbReference>
<keyword evidence="7 11" id="KW-0648">Protein biosynthesis</keyword>
<dbReference type="PANTHER" id="PTHR42765:SF1">
    <property type="entry name" value="ISOLEUCINE--TRNA LIGASE, MITOCHONDRIAL"/>
    <property type="match status" value="1"/>
</dbReference>
<dbReference type="GO" id="GO:0005829">
    <property type="term" value="C:cytosol"/>
    <property type="evidence" value="ECO:0007669"/>
    <property type="project" value="TreeGrafter"/>
</dbReference>
<dbReference type="Gene3D" id="3.40.50.620">
    <property type="entry name" value="HUPs"/>
    <property type="match status" value="2"/>
</dbReference>
<dbReference type="EC" id="6.1.1.5" evidence="11"/>
<comment type="cofactor">
    <cofactor evidence="11">
        <name>Zn(2+)</name>
        <dbReference type="ChEBI" id="CHEBI:29105"/>
    </cofactor>
    <text evidence="11">Binds 1 zinc ion per subunit.</text>
</comment>
<comment type="similarity">
    <text evidence="1 11">Belongs to the class-I aminoacyl-tRNA synthetase family. IleS type 1 subfamily.</text>
</comment>
<proteinExistence type="inferred from homology"/>
<feature type="binding site" evidence="11">
    <location>
        <position position="559"/>
    </location>
    <ligand>
        <name>L-isoleucyl-5'-AMP</name>
        <dbReference type="ChEBI" id="CHEBI:178002"/>
    </ligand>
</feature>
<evidence type="ECO:0000256" key="1">
    <source>
        <dbReference type="ARBA" id="ARBA00006887"/>
    </source>
</evidence>
<dbReference type="InterPro" id="IPR009008">
    <property type="entry name" value="Val/Leu/Ile-tRNA-synth_edit"/>
</dbReference>
<evidence type="ECO:0000256" key="8">
    <source>
        <dbReference type="ARBA" id="ARBA00023146"/>
    </source>
</evidence>
<keyword evidence="4 11" id="KW-0547">Nucleotide-binding</keyword>
<dbReference type="SUPFAM" id="SSF52374">
    <property type="entry name" value="Nucleotidylyl transferase"/>
    <property type="match status" value="1"/>
</dbReference>
<dbReference type="Pfam" id="PF00133">
    <property type="entry name" value="tRNA-synt_1"/>
    <property type="match status" value="1"/>
</dbReference>
<dbReference type="KEGG" id="hbv:ABIV_0600"/>
<dbReference type="PRINTS" id="PR00984">
    <property type="entry name" value="TRNASYNTHILE"/>
</dbReference>
<dbReference type="PANTHER" id="PTHR42765">
    <property type="entry name" value="SOLEUCYL-TRNA SYNTHETASE"/>
    <property type="match status" value="1"/>
</dbReference>
<dbReference type="SUPFAM" id="SSF47323">
    <property type="entry name" value="Anticodon-binding domain of a subclass of class I aminoacyl-tRNA synthetases"/>
    <property type="match status" value="1"/>
</dbReference>
<dbReference type="AlphaFoldDB" id="A0AAX2A6D3"/>
<dbReference type="InterPro" id="IPR001412">
    <property type="entry name" value="aa-tRNA-synth_I_CS"/>
</dbReference>
<dbReference type="Gene3D" id="1.10.730.20">
    <property type="match status" value="1"/>
</dbReference>
<dbReference type="GO" id="GO:0004822">
    <property type="term" value="F:isoleucine-tRNA ligase activity"/>
    <property type="evidence" value="ECO:0007669"/>
    <property type="project" value="UniProtKB-UniRule"/>
</dbReference>
<keyword evidence="6 11" id="KW-0067">ATP-binding</keyword>
<dbReference type="InterPro" id="IPR002301">
    <property type="entry name" value="Ile-tRNA-ligase"/>
</dbReference>
<dbReference type="GO" id="GO:0008270">
    <property type="term" value="F:zinc ion binding"/>
    <property type="evidence" value="ECO:0007669"/>
    <property type="project" value="UniProtKB-UniRule"/>
</dbReference>
<dbReference type="InterPro" id="IPR009080">
    <property type="entry name" value="tRNAsynth_Ia_anticodon-bd"/>
</dbReference>
<dbReference type="FunFam" id="3.40.50.620:FF:000042">
    <property type="entry name" value="Isoleucine--tRNA ligase"/>
    <property type="match status" value="1"/>
</dbReference>
<feature type="binding site" evidence="11">
    <location>
        <position position="901"/>
    </location>
    <ligand>
        <name>Zn(2+)</name>
        <dbReference type="ChEBI" id="CHEBI:29105"/>
    </ligand>
</feature>
<dbReference type="GO" id="GO:0002161">
    <property type="term" value="F:aminoacyl-tRNA deacylase activity"/>
    <property type="evidence" value="ECO:0007669"/>
    <property type="project" value="InterPro"/>
</dbReference>
<evidence type="ECO:0000256" key="11">
    <source>
        <dbReference type="HAMAP-Rule" id="MF_02002"/>
    </source>
</evidence>
<dbReference type="GO" id="GO:0005524">
    <property type="term" value="F:ATP binding"/>
    <property type="evidence" value="ECO:0007669"/>
    <property type="project" value="UniProtKB-UniRule"/>
</dbReference>
<keyword evidence="5 11" id="KW-0862">Zinc</keyword>
<feature type="domain" description="Aminoacyl-tRNA synthetase class Ia" evidence="12">
    <location>
        <begin position="27"/>
        <end position="639"/>
    </location>
</feature>
<name>A0AAX2A6D3_9BACT</name>
<comment type="domain">
    <text evidence="11">IleRS has two distinct active sites: one for aminoacylation and one for editing. The misactivated valine is translocated from the active site to the editing site, which sterically excludes the correctly activated isoleucine. The single editing site contains two valyl binding pockets, one specific for each substrate (Val-AMP or Val-tRNA(Ile)).</text>
</comment>
<evidence type="ECO:0000256" key="6">
    <source>
        <dbReference type="ARBA" id="ARBA00022840"/>
    </source>
</evidence>
<dbReference type="Gene3D" id="3.90.740.10">
    <property type="entry name" value="Valyl/Leucyl/Isoleucyl-tRNA synthetase, editing domain"/>
    <property type="match status" value="1"/>
</dbReference>
<keyword evidence="17" id="KW-1185">Reference proteome</keyword>
<evidence type="ECO:0000259" key="12">
    <source>
        <dbReference type="Pfam" id="PF00133"/>
    </source>
</evidence>
<reference evidence="14 16" key="2">
    <citation type="submission" date="2018-07" db="EMBL/GenBank/DDBJ databases">
        <title>Complete genome of the Arcobacter bivalviorum type strain LMG 26154.</title>
        <authorList>
            <person name="Miller W.G."/>
            <person name="Yee E."/>
            <person name="Bono J.L."/>
        </authorList>
    </citation>
    <scope>NUCLEOTIDE SEQUENCE [LARGE SCALE GENOMIC DNA]</scope>
    <source>
        <strain evidence="14 16">LMG 26154</strain>
    </source>
</reference>
<sequence length="909" mass="103859">MDYKESLLLPNTKFPMRGNLPQNEPKRYKFWDDSKVYDRMKENRKGAPSFTLHDGPPYANGHIHIGHALNKVLKDIIVKFHYFDGKSVRYVPGWDCHGLPIEQKVEEKIGSSKKKELPKSKIRELCREHASRFIDIQRDEFKQLGVIGDWDNPYLTMDFKFEANIYRELCAIAKQGLLVQRSKPVYWSWAAQTALAEAEVEYEDKTSPSIYVAFKHEELDVSVIIWTTTPWTLPANTGIALNGEEEYVLTSDKFIVAKKLYNSLIENEVIKGDIVDSVNPKDLENSHAINPLNGRESKIILGEHVEMDAGTGAVHTAPGHGEDDYKVGLKYGLDVLMPVDAYGKYDETIVREKLFNDTEKYLGLHVFKANELILEELGEALLKHTDIRHSYPHCWRTHKPIIFRATKQWFISIDDEYGQQNKTLRQNALEVVENLKFYPEWGRNRLKSMLDGRPDWCISRQRDWGVPIAFFVSKKTGEVIFDEKVLNYTAMIFEQKGCDAWYDLSIEELLYPGSGLNPEDLEKTMDILDVWFDSGSTQNAVLRSRNYDAGTFPADMYLEGSDQHRGWFQSSLLTTLASSEVAPYKSILTHGFTVDEKGEKMSKSKGNVVAPDKVMKQYGSEILRVWVAMSDYQSDLKISDNILKQNAELYRKIRNTARFLLANIDDLDAIVDVEKMGELDKWVLNKAKKVFDEIEDSFSSYEFSKGLNKLNNFLVVDLSGIYLDVCKDRLYCDDKNDIHRRSSQSAMAIIAKKLISTLACILTYTMDELLEYAPEFIKGDAKDIFDFEKQILPVVETNLNEEVLLKAKEKFSEAIDTLKKDKIIKSTLELQIVTDSSDILSLDAIEASDWFLVSSVSKEASVSEALANFEIDGSSFTISRANKAKCPRCWKFTSESEDTLCSRCESVLS</sequence>
<dbReference type="InterPro" id="IPR023585">
    <property type="entry name" value="Ile-tRNA-ligase_type1"/>
</dbReference>
<evidence type="ECO:0000259" key="13">
    <source>
        <dbReference type="Pfam" id="PF08264"/>
    </source>
</evidence>
<evidence type="ECO:0000313" key="15">
    <source>
        <dbReference type="EMBL" id="RXK08938.1"/>
    </source>
</evidence>
<dbReference type="CDD" id="cd07960">
    <property type="entry name" value="Anticodon_Ia_Ile_BEm"/>
    <property type="match status" value="1"/>
</dbReference>
<accession>A0AAX2A6D3</accession>
<dbReference type="EMBL" id="CP031217">
    <property type="protein sequence ID" value="AXH11613.1"/>
    <property type="molecule type" value="Genomic_DNA"/>
</dbReference>
<comment type="subcellular location">
    <subcellularLocation>
        <location evidence="11">Cytoplasm</location>
    </subcellularLocation>
</comment>
<dbReference type="PROSITE" id="PS00178">
    <property type="entry name" value="AA_TRNA_LIGASE_I"/>
    <property type="match status" value="1"/>
</dbReference>
<organism evidence="15 17">
    <name type="scientific">Halarcobacter bivalviorum</name>
    <dbReference type="NCBI Taxonomy" id="663364"/>
    <lineage>
        <taxon>Bacteria</taxon>
        <taxon>Pseudomonadati</taxon>
        <taxon>Campylobacterota</taxon>
        <taxon>Epsilonproteobacteria</taxon>
        <taxon>Campylobacterales</taxon>
        <taxon>Arcobacteraceae</taxon>
        <taxon>Halarcobacter</taxon>
    </lineage>
</organism>
<evidence type="ECO:0000256" key="3">
    <source>
        <dbReference type="ARBA" id="ARBA00022598"/>
    </source>
</evidence>
<comment type="catalytic activity">
    <reaction evidence="10 11">
        <text>tRNA(Ile) + L-isoleucine + ATP = L-isoleucyl-tRNA(Ile) + AMP + diphosphate</text>
        <dbReference type="Rhea" id="RHEA:11060"/>
        <dbReference type="Rhea" id="RHEA-COMP:9666"/>
        <dbReference type="Rhea" id="RHEA-COMP:9695"/>
        <dbReference type="ChEBI" id="CHEBI:30616"/>
        <dbReference type="ChEBI" id="CHEBI:33019"/>
        <dbReference type="ChEBI" id="CHEBI:58045"/>
        <dbReference type="ChEBI" id="CHEBI:78442"/>
        <dbReference type="ChEBI" id="CHEBI:78528"/>
        <dbReference type="ChEBI" id="CHEBI:456215"/>
        <dbReference type="EC" id="6.1.1.5"/>
    </reaction>
</comment>
<dbReference type="RefSeq" id="WP_114838483.1">
    <property type="nucleotide sequence ID" value="NZ_CP031217.1"/>
</dbReference>
<evidence type="ECO:0000313" key="16">
    <source>
        <dbReference type="Proteomes" id="UP000253850"/>
    </source>
</evidence>
<protein>
    <recommendedName>
        <fullName evidence="11">Isoleucine--tRNA ligase</fullName>
        <ecNumber evidence="11">6.1.1.5</ecNumber>
    </recommendedName>
    <alternativeName>
        <fullName evidence="11">Isoleucyl-tRNA synthetase</fullName>
        <shortName evidence="11">IleRS</shortName>
    </alternativeName>
</protein>
<feature type="short sequence motif" description="'HIGH' region" evidence="11">
    <location>
        <begin position="57"/>
        <end position="67"/>
    </location>
</feature>
<evidence type="ECO:0000256" key="5">
    <source>
        <dbReference type="ARBA" id="ARBA00022833"/>
    </source>
</evidence>
<dbReference type="GO" id="GO:0000049">
    <property type="term" value="F:tRNA binding"/>
    <property type="evidence" value="ECO:0007669"/>
    <property type="project" value="InterPro"/>
</dbReference>
<gene>
    <name evidence="11 14" type="primary">ileS</name>
    <name evidence="14" type="ORF">ABIV_0600</name>
    <name evidence="15" type="ORF">CRV05_12920</name>
</gene>
<reference evidence="15 17" key="1">
    <citation type="submission" date="2017-10" db="EMBL/GenBank/DDBJ databases">
        <title>Genomics of the genus Arcobacter.</title>
        <authorList>
            <person name="Perez-Cataluna A."/>
            <person name="Figueras M.J."/>
        </authorList>
    </citation>
    <scope>NUCLEOTIDE SEQUENCE [LARGE SCALE GENOMIC DNA]</scope>
    <source>
        <strain evidence="15 17">CECT 7835</strain>
    </source>
</reference>
<dbReference type="EMBL" id="PDKM01000009">
    <property type="protein sequence ID" value="RXK08938.1"/>
    <property type="molecule type" value="Genomic_DNA"/>
</dbReference>
<dbReference type="InterPro" id="IPR014729">
    <property type="entry name" value="Rossmann-like_a/b/a_fold"/>
</dbReference>
<keyword evidence="3 11" id="KW-0436">Ligase</keyword>
<dbReference type="NCBIfam" id="TIGR00392">
    <property type="entry name" value="ileS"/>
    <property type="match status" value="1"/>
</dbReference>
<dbReference type="InterPro" id="IPR013155">
    <property type="entry name" value="M/V/L/I-tRNA-synth_anticd-bd"/>
</dbReference>
<feature type="binding site" evidence="11">
    <location>
        <position position="904"/>
    </location>
    <ligand>
        <name>Zn(2+)</name>
        <dbReference type="ChEBI" id="CHEBI:29105"/>
    </ligand>
</feature>
<feature type="domain" description="Methionyl/Valyl/Leucyl/Isoleucyl-tRNA synthetase anticodon-binding" evidence="13">
    <location>
        <begin position="680"/>
        <end position="833"/>
    </location>
</feature>
<dbReference type="SUPFAM" id="SSF50677">
    <property type="entry name" value="ValRS/IleRS/LeuRS editing domain"/>
    <property type="match status" value="1"/>
</dbReference>
<dbReference type="InterPro" id="IPR002300">
    <property type="entry name" value="aa-tRNA-synth_Ia"/>
</dbReference>
<evidence type="ECO:0000256" key="2">
    <source>
        <dbReference type="ARBA" id="ARBA00022490"/>
    </source>
</evidence>
<keyword evidence="8 11" id="KW-0030">Aminoacyl-tRNA synthetase</keyword>
<evidence type="ECO:0000256" key="9">
    <source>
        <dbReference type="ARBA" id="ARBA00025217"/>
    </source>
</evidence>